<dbReference type="InterPro" id="IPR051195">
    <property type="entry name" value="Fungal_stress_NST1"/>
</dbReference>
<dbReference type="Pfam" id="PF13945">
    <property type="entry name" value="NST1"/>
    <property type="match status" value="1"/>
</dbReference>
<evidence type="ECO:0000256" key="5">
    <source>
        <dbReference type="ARBA" id="ARBA00022490"/>
    </source>
</evidence>
<feature type="compositionally biased region" description="Basic and acidic residues" evidence="9">
    <location>
        <begin position="339"/>
        <end position="379"/>
    </location>
</feature>
<dbReference type="PANTHER" id="PTHR31780">
    <property type="entry name" value="STRESS RESPONSE PROTEIN NST1-RELATED"/>
    <property type="match status" value="1"/>
</dbReference>
<evidence type="ECO:0000256" key="7">
    <source>
        <dbReference type="ARBA" id="ARBA00023054"/>
    </source>
</evidence>
<feature type="compositionally biased region" description="Acidic residues" evidence="9">
    <location>
        <begin position="130"/>
        <end position="155"/>
    </location>
</feature>
<comment type="similarity">
    <text evidence="3 8">Belongs to the NST1 family.</text>
</comment>
<keyword evidence="6 8" id="KW-0346">Stress response</keyword>
<dbReference type="PANTHER" id="PTHR31780:SF10">
    <property type="entry name" value="LD36051P"/>
    <property type="match status" value="1"/>
</dbReference>
<comment type="subcellular location">
    <subcellularLocation>
        <location evidence="2 8">Cytoplasm</location>
    </subcellularLocation>
</comment>
<name>A0AA39X5Q8_9PEZI</name>
<dbReference type="InterPro" id="IPR025279">
    <property type="entry name" value="NST1"/>
</dbReference>
<feature type="compositionally biased region" description="Basic and acidic residues" evidence="9">
    <location>
        <begin position="386"/>
        <end position="490"/>
    </location>
</feature>
<feature type="compositionally biased region" description="Polar residues" evidence="9">
    <location>
        <begin position="573"/>
        <end position="584"/>
    </location>
</feature>
<sequence length="996" mass="110241">MSREKIWNTSSQEERERIKEFWLGLSEGERKSLVKVEKDAVLKKMKEQQKHTCSCTVCGRKRTAIEEELEGLYDAYYEELEQYANHPNQGDGPPMLRPNQSFGPPGGVRPRGLAYSDHQPSHGRIVEHVGDDEEDDEEEEYSDDDPDDYSEDEPSEEMHRSDYAADFFSFGNSLTVQGGILTVADDLLKNDGKKFIEMMEQLAERRMQREEDAREQFDRGHTHANGDGYGHYTMGPEEEEFDDEDEEEYEDDEDDDYDSGEEEETMTEEQRMEEGRRMFQIFAARMFEQRVLTAYREKVAKERQAKLIEEIEDESRQESQRKAKKAKEAQKRKDKAAKKKEAQAEEKARREAEKAAEDAARLAEEARKAEEQRAKAEEKRKKREAQKKAEEEERLRKEAERQRRAHEREEAERKARENREREKKAREEVRLKEKETREQKEREARERREQQERDKREKDAKAKANREARDAKESKEAKEKEKLKQEERAAQKAAALAAVPVPLTLPKRPAQHQGQTAAPAVPQQPSASFASPQIAVATPALPKAPTPMRARQTSHQESATASSSQAGVGPGQYHSSHPITPVQTSPGPIGPPGRSGQASMSSQGGVQPQSHPTSPLGMPAKALPPQQGSFGMPPMGMPFPPGLPPQNIPPGFGSPMFAPPMPQPFFRPAPGMGHAVPPGFGGRGFPVHPPPGFQGPMDSPVAGMAQIFGGAVHNESSQSHSRQGSGSFEPGTPVAASQPISRPTPIARPSSVVHGQRPLSSSPGSRLAKDEPNAQLGSSALLEDDLDEGFPDIPLHLRGMSLSNAPGPRPIPQFPIPPFGMDNLFGAHNNPWGPASAPQPGFFPPPPPPGFPTWGQANPMNPTFGTQAPPSEPRYVVIRKMLCRACEELDAASRDADGASNSLEGFVSLDDVKAKFGQFQGGHVDEKELLDMCETEGNLHNGGGSFDLREDNSGKFIRWDPSSGRANPRPIQRAVGAPGEIGSPVVGSRSFGSSGR</sequence>
<feature type="region of interest" description="Disordered" evidence="9">
    <location>
        <begin position="206"/>
        <end position="274"/>
    </location>
</feature>
<feature type="compositionally biased region" description="Low complexity" evidence="9">
    <location>
        <begin position="716"/>
        <end position="727"/>
    </location>
</feature>
<organism evidence="10 11">
    <name type="scientific">Immersiella caudata</name>
    <dbReference type="NCBI Taxonomy" id="314043"/>
    <lineage>
        <taxon>Eukaryota</taxon>
        <taxon>Fungi</taxon>
        <taxon>Dikarya</taxon>
        <taxon>Ascomycota</taxon>
        <taxon>Pezizomycotina</taxon>
        <taxon>Sordariomycetes</taxon>
        <taxon>Sordariomycetidae</taxon>
        <taxon>Sordariales</taxon>
        <taxon>Lasiosphaeriaceae</taxon>
        <taxon>Immersiella</taxon>
    </lineage>
</organism>
<feature type="region of interest" description="Disordered" evidence="9">
    <location>
        <begin position="713"/>
        <end position="772"/>
    </location>
</feature>
<accession>A0AA39X5Q8</accession>
<feature type="compositionally biased region" description="Polar residues" evidence="9">
    <location>
        <begin position="597"/>
        <end position="613"/>
    </location>
</feature>
<evidence type="ECO:0000256" key="1">
    <source>
        <dbReference type="ARBA" id="ARBA00002545"/>
    </source>
</evidence>
<keyword evidence="5 8" id="KW-0963">Cytoplasm</keyword>
<evidence type="ECO:0000256" key="9">
    <source>
        <dbReference type="SAM" id="MobiDB-lite"/>
    </source>
</evidence>
<proteinExistence type="inferred from homology"/>
<reference evidence="10" key="1">
    <citation type="submission" date="2023-06" db="EMBL/GenBank/DDBJ databases">
        <title>Genome-scale phylogeny and comparative genomics of the fungal order Sordariales.</title>
        <authorList>
            <consortium name="Lawrence Berkeley National Laboratory"/>
            <person name="Hensen N."/>
            <person name="Bonometti L."/>
            <person name="Westerberg I."/>
            <person name="Brannstrom I.O."/>
            <person name="Guillou S."/>
            <person name="Cros-Aarteil S."/>
            <person name="Calhoun S."/>
            <person name="Haridas S."/>
            <person name="Kuo A."/>
            <person name="Mondo S."/>
            <person name="Pangilinan J."/>
            <person name="Riley R."/>
            <person name="Labutti K."/>
            <person name="Andreopoulos B."/>
            <person name="Lipzen A."/>
            <person name="Chen C."/>
            <person name="Yanf M."/>
            <person name="Daum C."/>
            <person name="Ng V."/>
            <person name="Clum A."/>
            <person name="Steindorff A."/>
            <person name="Ohm R."/>
            <person name="Martin F."/>
            <person name="Silar P."/>
            <person name="Natvig D."/>
            <person name="Lalanne C."/>
            <person name="Gautier V."/>
            <person name="Ament-Velasquez S.L."/>
            <person name="Kruys A."/>
            <person name="Hutchinson M.I."/>
            <person name="Powell A.J."/>
            <person name="Barry K."/>
            <person name="Miller A.N."/>
            <person name="Grigoriev I.V."/>
            <person name="Debuchy R."/>
            <person name="Gladieux P."/>
            <person name="Thoren M.H."/>
            <person name="Johannesson H."/>
        </authorList>
    </citation>
    <scope>NUCLEOTIDE SEQUENCE</scope>
    <source>
        <strain evidence="10">CBS 606.72</strain>
    </source>
</reference>
<feature type="region of interest" description="Disordered" evidence="9">
    <location>
        <begin position="940"/>
        <end position="996"/>
    </location>
</feature>
<evidence type="ECO:0000256" key="6">
    <source>
        <dbReference type="ARBA" id="ARBA00023016"/>
    </source>
</evidence>
<feature type="compositionally biased region" description="Acidic residues" evidence="9">
    <location>
        <begin position="236"/>
        <end position="267"/>
    </location>
</feature>
<evidence type="ECO:0000256" key="4">
    <source>
        <dbReference type="ARBA" id="ARBA00020733"/>
    </source>
</evidence>
<dbReference type="AlphaFoldDB" id="A0AA39X5Q8"/>
<comment type="function">
    <text evidence="1 8">May act as a negative regulator of salt tolerance.</text>
</comment>
<keyword evidence="11" id="KW-1185">Reference proteome</keyword>
<dbReference type="GO" id="GO:0005737">
    <property type="term" value="C:cytoplasm"/>
    <property type="evidence" value="ECO:0007669"/>
    <property type="project" value="UniProtKB-SubCell"/>
</dbReference>
<keyword evidence="7 8" id="KW-0175">Coiled coil</keyword>
<feature type="region of interest" description="Disordered" evidence="9">
    <location>
        <begin position="83"/>
        <end position="161"/>
    </location>
</feature>
<feature type="region of interest" description="Disordered" evidence="9">
    <location>
        <begin position="309"/>
        <end position="630"/>
    </location>
</feature>
<feature type="compositionally biased region" description="Low complexity" evidence="9">
    <location>
        <begin position="982"/>
        <end position="996"/>
    </location>
</feature>
<gene>
    <name evidence="10" type="ORF">B0T14DRAFT_134182</name>
</gene>
<feature type="compositionally biased region" description="Low complexity" evidence="9">
    <location>
        <begin position="515"/>
        <end position="535"/>
    </location>
</feature>
<protein>
    <recommendedName>
        <fullName evidence="4 8">Stress response protein NST1</fullName>
    </recommendedName>
</protein>
<feature type="compositionally biased region" description="Polar residues" evidence="9">
    <location>
        <begin position="551"/>
        <end position="566"/>
    </location>
</feature>
<feature type="compositionally biased region" description="Basic and acidic residues" evidence="9">
    <location>
        <begin position="206"/>
        <end position="221"/>
    </location>
</feature>
<evidence type="ECO:0000256" key="8">
    <source>
        <dbReference type="RuleBase" id="RU049441"/>
    </source>
</evidence>
<feature type="compositionally biased region" description="Basic and acidic residues" evidence="9">
    <location>
        <begin position="309"/>
        <end position="331"/>
    </location>
</feature>
<evidence type="ECO:0000313" key="10">
    <source>
        <dbReference type="EMBL" id="KAK0627285.1"/>
    </source>
</evidence>
<dbReference type="Proteomes" id="UP001175000">
    <property type="component" value="Unassembled WGS sequence"/>
</dbReference>
<evidence type="ECO:0000256" key="2">
    <source>
        <dbReference type="ARBA" id="ARBA00004496"/>
    </source>
</evidence>
<evidence type="ECO:0000256" key="3">
    <source>
        <dbReference type="ARBA" id="ARBA00007112"/>
    </source>
</evidence>
<dbReference type="EMBL" id="JAULSU010000002">
    <property type="protein sequence ID" value="KAK0627285.1"/>
    <property type="molecule type" value="Genomic_DNA"/>
</dbReference>
<evidence type="ECO:0000313" key="11">
    <source>
        <dbReference type="Proteomes" id="UP001175000"/>
    </source>
</evidence>
<comment type="caution">
    <text evidence="10">The sequence shown here is derived from an EMBL/GenBank/DDBJ whole genome shotgun (WGS) entry which is preliminary data.</text>
</comment>